<organism evidence="2 3">
    <name type="scientific">Castanea mollissima</name>
    <name type="common">Chinese chestnut</name>
    <dbReference type="NCBI Taxonomy" id="60419"/>
    <lineage>
        <taxon>Eukaryota</taxon>
        <taxon>Viridiplantae</taxon>
        <taxon>Streptophyta</taxon>
        <taxon>Embryophyta</taxon>
        <taxon>Tracheophyta</taxon>
        <taxon>Spermatophyta</taxon>
        <taxon>Magnoliopsida</taxon>
        <taxon>eudicotyledons</taxon>
        <taxon>Gunneridae</taxon>
        <taxon>Pentapetalae</taxon>
        <taxon>rosids</taxon>
        <taxon>fabids</taxon>
        <taxon>Fagales</taxon>
        <taxon>Fagaceae</taxon>
        <taxon>Castanea</taxon>
    </lineage>
</organism>
<sequence>MRFRLSQVNHQWRGTRSRLQCVYRLMSLSFIAYTRFTQKLGENKGNNDNKVLVPNFEKLTFKSQNWHKVILIGELNWAFIMYIYIASFLQQYAAFSSDLSMKHKTRSGE</sequence>
<protein>
    <submittedName>
        <fullName evidence="2">Uncharacterized protein</fullName>
    </submittedName>
</protein>
<keyword evidence="3" id="KW-1185">Reference proteome</keyword>
<keyword evidence="1" id="KW-1133">Transmembrane helix</keyword>
<name>A0A8J4QYX2_9ROSI</name>
<keyword evidence="1" id="KW-0472">Membrane</keyword>
<accession>A0A8J4QYX2</accession>
<reference evidence="2" key="1">
    <citation type="submission" date="2020-03" db="EMBL/GenBank/DDBJ databases">
        <title>Castanea mollissima Vanexum genome sequencing.</title>
        <authorList>
            <person name="Staton M."/>
        </authorList>
    </citation>
    <scope>NUCLEOTIDE SEQUENCE</scope>
    <source>
        <tissue evidence="2">Leaf</tissue>
    </source>
</reference>
<feature type="transmembrane region" description="Helical" evidence="1">
    <location>
        <begin position="75"/>
        <end position="95"/>
    </location>
</feature>
<evidence type="ECO:0000256" key="1">
    <source>
        <dbReference type="SAM" id="Phobius"/>
    </source>
</evidence>
<gene>
    <name evidence="2" type="ORF">CMV_013012</name>
</gene>
<comment type="caution">
    <text evidence="2">The sequence shown here is derived from an EMBL/GenBank/DDBJ whole genome shotgun (WGS) entry which is preliminary data.</text>
</comment>
<evidence type="ECO:0000313" key="3">
    <source>
        <dbReference type="Proteomes" id="UP000737018"/>
    </source>
</evidence>
<dbReference type="Proteomes" id="UP000737018">
    <property type="component" value="Unassembled WGS sequence"/>
</dbReference>
<dbReference type="AlphaFoldDB" id="A0A8J4QYX2"/>
<evidence type="ECO:0000313" key="2">
    <source>
        <dbReference type="EMBL" id="KAF3962481.1"/>
    </source>
</evidence>
<dbReference type="EMBL" id="JRKL02001711">
    <property type="protein sequence ID" value="KAF3962481.1"/>
    <property type="molecule type" value="Genomic_DNA"/>
</dbReference>
<keyword evidence="1" id="KW-0812">Transmembrane</keyword>
<proteinExistence type="predicted"/>